<dbReference type="InterPro" id="IPR005744">
    <property type="entry name" value="Hy-lIII"/>
</dbReference>
<evidence type="ECO:0000256" key="4">
    <source>
        <dbReference type="ARBA" id="ARBA00022692"/>
    </source>
</evidence>
<keyword evidence="7" id="KW-0862">Zinc</keyword>
<feature type="transmembrane region" description="Helical" evidence="8">
    <location>
        <begin position="12"/>
        <end position="32"/>
    </location>
</feature>
<feature type="transmembrane region" description="Helical" evidence="8">
    <location>
        <begin position="161"/>
        <end position="186"/>
    </location>
</feature>
<feature type="transmembrane region" description="Helical" evidence="8">
    <location>
        <begin position="107"/>
        <end position="127"/>
    </location>
</feature>
<dbReference type="GO" id="GO:0140911">
    <property type="term" value="F:pore-forming activity"/>
    <property type="evidence" value="ECO:0007669"/>
    <property type="project" value="InterPro"/>
</dbReference>
<dbReference type="InterPro" id="IPR004254">
    <property type="entry name" value="AdipoR/HlyIII-related"/>
</dbReference>
<keyword evidence="6 8" id="KW-0472">Membrane</keyword>
<name>A0A173UR05_9FIRM</name>
<gene>
    <name evidence="9" type="primary">yqfA</name>
    <name evidence="9" type="ORF">ERS852578_02600</name>
</gene>
<evidence type="ECO:0000313" key="10">
    <source>
        <dbReference type="Proteomes" id="UP000095390"/>
    </source>
</evidence>
<keyword evidence="5 8" id="KW-1133">Transmembrane helix</keyword>
<dbReference type="NCBIfam" id="TIGR01065">
    <property type="entry name" value="hlyIII"/>
    <property type="match status" value="1"/>
</dbReference>
<evidence type="ECO:0000256" key="6">
    <source>
        <dbReference type="ARBA" id="ARBA00023136"/>
    </source>
</evidence>
<feature type="transmembrane region" description="Helical" evidence="8">
    <location>
        <begin position="44"/>
        <end position="64"/>
    </location>
</feature>
<feature type="binding site" evidence="7">
    <location>
        <position position="65"/>
    </location>
    <ligand>
        <name>Zn(2+)</name>
        <dbReference type="ChEBI" id="CHEBI:29105"/>
    </ligand>
</feature>
<feature type="binding site" evidence="7">
    <location>
        <position position="196"/>
    </location>
    <ligand>
        <name>Zn(2+)</name>
        <dbReference type="ChEBI" id="CHEBI:29105"/>
    </ligand>
</feature>
<evidence type="ECO:0000256" key="8">
    <source>
        <dbReference type="SAM" id="Phobius"/>
    </source>
</evidence>
<dbReference type="EMBL" id="CYYC01000041">
    <property type="protein sequence ID" value="CUN16587.1"/>
    <property type="molecule type" value="Genomic_DNA"/>
</dbReference>
<dbReference type="PANTHER" id="PTHR20855:SF3">
    <property type="entry name" value="LD03007P"/>
    <property type="match status" value="1"/>
</dbReference>
<evidence type="ECO:0000313" key="9">
    <source>
        <dbReference type="EMBL" id="CUN16587.1"/>
    </source>
</evidence>
<keyword evidence="3" id="KW-1003">Cell membrane</keyword>
<keyword evidence="4 8" id="KW-0812">Transmembrane</keyword>
<reference evidence="9 10" key="1">
    <citation type="submission" date="2015-09" db="EMBL/GenBank/DDBJ databases">
        <authorList>
            <consortium name="Pathogen Informatics"/>
        </authorList>
    </citation>
    <scope>NUCLEOTIDE SEQUENCE [LARGE SCALE GENOMIC DNA]</scope>
    <source>
        <strain evidence="9 10">2789STDY5834966</strain>
    </source>
</reference>
<keyword evidence="7" id="KW-0479">Metal-binding</keyword>
<protein>
    <submittedName>
        <fullName evidence="9">Hemolysin</fullName>
    </submittedName>
</protein>
<feature type="transmembrane region" description="Helical" evidence="8">
    <location>
        <begin position="134"/>
        <end position="155"/>
    </location>
</feature>
<comment type="subcellular location">
    <subcellularLocation>
        <location evidence="1">Cell membrane</location>
        <topology evidence="1">Multi-pass membrane protein</topology>
    </subcellularLocation>
</comment>
<dbReference type="GO" id="GO:0046872">
    <property type="term" value="F:metal ion binding"/>
    <property type="evidence" value="ECO:0007669"/>
    <property type="project" value="UniProtKB-KW"/>
</dbReference>
<evidence type="ECO:0000256" key="2">
    <source>
        <dbReference type="ARBA" id="ARBA00008488"/>
    </source>
</evidence>
<dbReference type="Pfam" id="PF03006">
    <property type="entry name" value="HlyIII"/>
    <property type="match status" value="1"/>
</dbReference>
<dbReference type="Proteomes" id="UP000095390">
    <property type="component" value="Unassembled WGS sequence"/>
</dbReference>
<sequence>MNKTNKKFKDPGSAITHLIAMIGAVICAFPLIGKAVHTNNSIVVFAMSVFISSMILLYGASTLYHSLDISKKVNLFFRRIDHSMIFVLIAGSYTPVCLLALDRKQGIPLLVLVWATAIIGIIIKIFFINCPHWVSSIIYIGMGWTCVLVFKPLLANLPASAFAWLLAGGIIYTIGGIIYGLKLPIFDKLPKDFGSHEIFHLFVMGGSICHFIFMYAYLM</sequence>
<accession>A0A173UR05</accession>
<dbReference type="AlphaFoldDB" id="A0A173UR05"/>
<dbReference type="GO" id="GO:0005886">
    <property type="term" value="C:plasma membrane"/>
    <property type="evidence" value="ECO:0007669"/>
    <property type="project" value="UniProtKB-SubCell"/>
</dbReference>
<feature type="transmembrane region" description="Helical" evidence="8">
    <location>
        <begin position="84"/>
        <end position="101"/>
    </location>
</feature>
<comment type="similarity">
    <text evidence="2">Belongs to the UPF0073 (Hly-III) family.</text>
</comment>
<feature type="transmembrane region" description="Helical" evidence="8">
    <location>
        <begin position="198"/>
        <end position="218"/>
    </location>
</feature>
<evidence type="ECO:0000256" key="5">
    <source>
        <dbReference type="ARBA" id="ARBA00022989"/>
    </source>
</evidence>
<evidence type="ECO:0000256" key="1">
    <source>
        <dbReference type="ARBA" id="ARBA00004651"/>
    </source>
</evidence>
<evidence type="ECO:0000256" key="3">
    <source>
        <dbReference type="ARBA" id="ARBA00022475"/>
    </source>
</evidence>
<dbReference type="RefSeq" id="WP_022170349.1">
    <property type="nucleotide sequence ID" value="NZ_CATVRT010000026.1"/>
</dbReference>
<dbReference type="PANTHER" id="PTHR20855">
    <property type="entry name" value="ADIPOR/PROGESTIN RECEPTOR-RELATED"/>
    <property type="match status" value="1"/>
</dbReference>
<evidence type="ECO:0000256" key="7">
    <source>
        <dbReference type="PIRSR" id="PIRSR604254-1"/>
    </source>
</evidence>
<organism evidence="9 10">
    <name type="scientific">Anaerobutyricum hallii</name>
    <dbReference type="NCBI Taxonomy" id="39488"/>
    <lineage>
        <taxon>Bacteria</taxon>
        <taxon>Bacillati</taxon>
        <taxon>Bacillota</taxon>
        <taxon>Clostridia</taxon>
        <taxon>Lachnospirales</taxon>
        <taxon>Lachnospiraceae</taxon>
        <taxon>Anaerobutyricum</taxon>
    </lineage>
</organism>
<dbReference type="OrthoDB" id="9813689at2"/>
<feature type="binding site" evidence="7">
    <location>
        <position position="200"/>
    </location>
    <ligand>
        <name>Zn(2+)</name>
        <dbReference type="ChEBI" id="CHEBI:29105"/>
    </ligand>
</feature>
<proteinExistence type="inferred from homology"/>